<gene>
    <name evidence="1" type="ORF">RR45_GL001088</name>
</gene>
<evidence type="ECO:0000313" key="2">
    <source>
        <dbReference type="Proteomes" id="UP000218979"/>
    </source>
</evidence>
<proteinExistence type="predicted"/>
<reference evidence="1 2" key="1">
    <citation type="submission" date="2014-12" db="EMBL/GenBank/DDBJ databases">
        <title>Draft genome sequences of 10 type strains of Lactococcus.</title>
        <authorList>
            <person name="Sun Z."/>
            <person name="Zhong Z."/>
            <person name="Liu W."/>
            <person name="Zhang W."/>
            <person name="Zhang H."/>
        </authorList>
    </citation>
    <scope>NUCLEOTIDE SEQUENCE [LARGE SCALE GENOMIC DNA]</scope>
    <source>
        <strain evidence="1 2">DSM 22330</strain>
    </source>
</reference>
<dbReference type="EMBL" id="JXJT01000022">
    <property type="protein sequence ID" value="PCS01714.1"/>
    <property type="molecule type" value="Genomic_DNA"/>
</dbReference>
<accession>A0ABX4I5Z7</accession>
<name>A0ABX4I5Z7_9LACT</name>
<organism evidence="1 2">
    <name type="scientific">Pseudolactococcus chungangensis CAU 28 = DSM 22330</name>
    <dbReference type="NCBI Taxonomy" id="1122154"/>
    <lineage>
        <taxon>Bacteria</taxon>
        <taxon>Bacillati</taxon>
        <taxon>Bacillota</taxon>
        <taxon>Bacilli</taxon>
        <taxon>Lactobacillales</taxon>
        <taxon>Streptococcaceae</taxon>
        <taxon>Pseudolactococcus</taxon>
    </lineage>
</organism>
<comment type="caution">
    <text evidence="1">The sequence shown here is derived from an EMBL/GenBank/DDBJ whole genome shotgun (WGS) entry which is preliminary data.</text>
</comment>
<protein>
    <submittedName>
        <fullName evidence="1">Uncharacterized protein</fullName>
    </submittedName>
</protein>
<keyword evidence="2" id="KW-1185">Reference proteome</keyword>
<evidence type="ECO:0000313" key="1">
    <source>
        <dbReference type="EMBL" id="PCS01714.1"/>
    </source>
</evidence>
<dbReference type="Proteomes" id="UP000218979">
    <property type="component" value="Unassembled WGS sequence"/>
</dbReference>
<sequence length="39" mass="4790">MSNDFLKFKLKFANKIEKHQVFPHTKMLQYSNEEKGRFE</sequence>